<dbReference type="InterPro" id="IPR037185">
    <property type="entry name" value="EmrE-like"/>
</dbReference>
<keyword evidence="5" id="KW-0441">Lipid A biosynthesis</keyword>
<evidence type="ECO:0000256" key="8">
    <source>
        <dbReference type="ARBA" id="ARBA00022989"/>
    </source>
</evidence>
<dbReference type="Proteomes" id="UP000075238">
    <property type="component" value="Chromosome 2"/>
</dbReference>
<evidence type="ECO:0000256" key="6">
    <source>
        <dbReference type="ARBA" id="ARBA00022692"/>
    </source>
</evidence>
<proteinExistence type="predicted"/>
<keyword evidence="6 11" id="KW-0812">Transmembrane</keyword>
<evidence type="ECO:0000256" key="2">
    <source>
        <dbReference type="ARBA" id="ARBA00022475"/>
    </source>
</evidence>
<reference evidence="14 15" key="1">
    <citation type="submission" date="2016-03" db="EMBL/GenBank/DDBJ databases">
        <title>Complete genome sequence of a novel chlorpyrifos degrading bacterium, Cupriavidus nantongensis sp. X1.</title>
        <authorList>
            <person name="Fang L."/>
        </authorList>
    </citation>
    <scope>NUCLEOTIDE SEQUENCE [LARGE SCALE GENOMIC DNA]</scope>
    <source>
        <strain evidence="14 15">X1</strain>
    </source>
</reference>
<dbReference type="InterPro" id="IPR000390">
    <property type="entry name" value="Small_drug/metabolite_transptr"/>
</dbReference>
<feature type="domain" description="EamA" evidence="13">
    <location>
        <begin position="146"/>
        <end position="278"/>
    </location>
</feature>
<keyword evidence="3" id="KW-0444">Lipid biosynthesis</keyword>
<dbReference type="PANTHER" id="PTHR30561:SF9">
    <property type="entry name" value="4-AMINO-4-DEOXY-L-ARABINOSE-PHOSPHOUNDECAPRENOL FLIPPASE SUBUNIT ARNF-RELATED"/>
    <property type="match status" value="1"/>
</dbReference>
<dbReference type="OrthoDB" id="9783707at2"/>
<keyword evidence="4" id="KW-0997">Cell inner membrane</keyword>
<evidence type="ECO:0000256" key="5">
    <source>
        <dbReference type="ARBA" id="ARBA00022556"/>
    </source>
</evidence>
<comment type="subcellular location">
    <subcellularLocation>
        <location evidence="1">Cell membrane</location>
        <topology evidence="1">Multi-pass membrane protein</topology>
    </subcellularLocation>
</comment>
<evidence type="ECO:0000256" key="7">
    <source>
        <dbReference type="ARBA" id="ARBA00022985"/>
    </source>
</evidence>
<feature type="transmembrane region" description="Helical" evidence="11">
    <location>
        <begin position="235"/>
        <end position="256"/>
    </location>
</feature>
<dbReference type="GO" id="GO:0009245">
    <property type="term" value="P:lipid A biosynthetic process"/>
    <property type="evidence" value="ECO:0007669"/>
    <property type="project" value="UniProtKB-KW"/>
</dbReference>
<dbReference type="InterPro" id="IPR000620">
    <property type="entry name" value="EamA_dom"/>
</dbReference>
<feature type="transmembrane region" description="Helical" evidence="11">
    <location>
        <begin position="30"/>
        <end position="51"/>
    </location>
</feature>
<feature type="transmembrane region" description="Helical" evidence="11">
    <location>
        <begin position="175"/>
        <end position="196"/>
    </location>
</feature>
<sequence length="282" mass="28940">MSLTVFAVVLLAAFLHAAWNAVVKGGGDKLLSTVMVAVTAGLMAALALPALPQPAAASWPFIAASVGVHVVYFALVARIYRSADMSLTYPLMRGCAPLLVALASVGWLGEQLSALAWGGIAVISLGILAMAGGARGLRGVQGSREGVWLALLNALVIATYTLIDGTGVRRSGAPVAYAFWIFVLTAVPLAAWALATRRSELAGYVRRNLVFALVGGGGTLASYGLSLWAMTRAPVAPVAALRESSILFGALISALLLKERVGAARLGAACLIAAGVATLRFA</sequence>
<evidence type="ECO:0000256" key="4">
    <source>
        <dbReference type="ARBA" id="ARBA00022519"/>
    </source>
</evidence>
<evidence type="ECO:0000256" key="9">
    <source>
        <dbReference type="ARBA" id="ARBA00023098"/>
    </source>
</evidence>
<evidence type="ECO:0000313" key="14">
    <source>
        <dbReference type="EMBL" id="AMR80688.1"/>
    </source>
</evidence>
<keyword evidence="15" id="KW-1185">Reference proteome</keyword>
<dbReference type="GO" id="GO:0009103">
    <property type="term" value="P:lipopolysaccharide biosynthetic process"/>
    <property type="evidence" value="ECO:0007669"/>
    <property type="project" value="UniProtKB-KW"/>
</dbReference>
<keyword evidence="10 11" id="KW-0472">Membrane</keyword>
<protein>
    <recommendedName>
        <fullName evidence="13">EamA domain-containing protein</fullName>
    </recommendedName>
</protein>
<organism evidence="14 15">
    <name type="scientific">Cupriavidus nantongensis</name>
    <dbReference type="NCBI Taxonomy" id="1796606"/>
    <lineage>
        <taxon>Bacteria</taxon>
        <taxon>Pseudomonadati</taxon>
        <taxon>Pseudomonadota</taxon>
        <taxon>Betaproteobacteria</taxon>
        <taxon>Burkholderiales</taxon>
        <taxon>Burkholderiaceae</taxon>
        <taxon>Cupriavidus</taxon>
    </lineage>
</organism>
<evidence type="ECO:0000256" key="3">
    <source>
        <dbReference type="ARBA" id="ARBA00022516"/>
    </source>
</evidence>
<feature type="transmembrane region" description="Helical" evidence="11">
    <location>
        <begin position="58"/>
        <end position="80"/>
    </location>
</feature>
<dbReference type="GO" id="GO:0022857">
    <property type="term" value="F:transmembrane transporter activity"/>
    <property type="evidence" value="ECO:0007669"/>
    <property type="project" value="InterPro"/>
</dbReference>
<keyword evidence="2" id="KW-1003">Cell membrane</keyword>
<feature type="transmembrane region" description="Helical" evidence="11">
    <location>
        <begin position="208"/>
        <end position="229"/>
    </location>
</feature>
<evidence type="ECO:0000259" key="13">
    <source>
        <dbReference type="Pfam" id="PF00892"/>
    </source>
</evidence>
<feature type="transmembrane region" description="Helical" evidence="11">
    <location>
        <begin position="146"/>
        <end position="163"/>
    </location>
</feature>
<evidence type="ECO:0000256" key="1">
    <source>
        <dbReference type="ARBA" id="ARBA00004651"/>
    </source>
</evidence>
<feature type="transmembrane region" description="Helical" evidence="11">
    <location>
        <begin position="114"/>
        <end position="134"/>
    </location>
</feature>
<dbReference type="AlphaFoldDB" id="A0A142JRH6"/>
<evidence type="ECO:0000256" key="12">
    <source>
        <dbReference type="SAM" id="SignalP"/>
    </source>
</evidence>
<dbReference type="STRING" id="1796606.A2G96_22885"/>
<gene>
    <name evidence="14" type="ORF">A2G96_22885</name>
</gene>
<keyword evidence="9" id="KW-0443">Lipid metabolism</keyword>
<feature type="chain" id="PRO_5007498190" description="EamA domain-containing protein" evidence="12">
    <location>
        <begin position="18"/>
        <end position="282"/>
    </location>
</feature>
<dbReference type="KEGG" id="cnan:A2G96_22885"/>
<dbReference type="RefSeq" id="WP_062802517.1">
    <property type="nucleotide sequence ID" value="NZ_CP014845.1"/>
</dbReference>
<evidence type="ECO:0000256" key="11">
    <source>
        <dbReference type="SAM" id="Phobius"/>
    </source>
</evidence>
<dbReference type="EMBL" id="CP014845">
    <property type="protein sequence ID" value="AMR80688.1"/>
    <property type="molecule type" value="Genomic_DNA"/>
</dbReference>
<keyword evidence="7" id="KW-0448">Lipopolysaccharide biosynthesis</keyword>
<name>A0A142JRH6_9BURK</name>
<evidence type="ECO:0000313" key="15">
    <source>
        <dbReference type="Proteomes" id="UP000075238"/>
    </source>
</evidence>
<keyword evidence="8 11" id="KW-1133">Transmembrane helix</keyword>
<keyword evidence="12" id="KW-0732">Signal</keyword>
<dbReference type="GO" id="GO:0005886">
    <property type="term" value="C:plasma membrane"/>
    <property type="evidence" value="ECO:0007669"/>
    <property type="project" value="UniProtKB-SubCell"/>
</dbReference>
<dbReference type="SUPFAM" id="SSF103481">
    <property type="entry name" value="Multidrug resistance efflux transporter EmrE"/>
    <property type="match status" value="2"/>
</dbReference>
<feature type="signal peptide" evidence="12">
    <location>
        <begin position="1"/>
        <end position="17"/>
    </location>
</feature>
<dbReference type="Pfam" id="PF00892">
    <property type="entry name" value="EamA"/>
    <property type="match status" value="1"/>
</dbReference>
<dbReference type="Gene3D" id="1.10.3730.20">
    <property type="match status" value="2"/>
</dbReference>
<accession>A0A142JRH6</accession>
<evidence type="ECO:0000256" key="10">
    <source>
        <dbReference type="ARBA" id="ARBA00023136"/>
    </source>
</evidence>
<dbReference type="PANTHER" id="PTHR30561">
    <property type="entry name" value="SMR FAMILY PROTON-DEPENDENT DRUG EFFLUX TRANSPORTER SUGE"/>
    <property type="match status" value="1"/>
</dbReference>